<organism evidence="4 5">
    <name type="scientific">Pseudonocardia sediminis</name>
    <dbReference type="NCBI Taxonomy" id="1397368"/>
    <lineage>
        <taxon>Bacteria</taxon>
        <taxon>Bacillati</taxon>
        <taxon>Actinomycetota</taxon>
        <taxon>Actinomycetes</taxon>
        <taxon>Pseudonocardiales</taxon>
        <taxon>Pseudonocardiaceae</taxon>
        <taxon>Pseudonocardia</taxon>
    </lineage>
</organism>
<proteinExistence type="predicted"/>
<dbReference type="GO" id="GO:0008171">
    <property type="term" value="F:O-methyltransferase activity"/>
    <property type="evidence" value="ECO:0007669"/>
    <property type="project" value="InterPro"/>
</dbReference>
<dbReference type="OrthoDB" id="9799672at2"/>
<protein>
    <submittedName>
        <fullName evidence="4">Putative O-methyltransferase YrrM</fullName>
    </submittedName>
</protein>
<evidence type="ECO:0000256" key="3">
    <source>
        <dbReference type="ARBA" id="ARBA00022691"/>
    </source>
</evidence>
<dbReference type="EMBL" id="SHKL01000001">
    <property type="protein sequence ID" value="RZT86606.1"/>
    <property type="molecule type" value="Genomic_DNA"/>
</dbReference>
<dbReference type="InterPro" id="IPR002935">
    <property type="entry name" value="SAM_O-MeTrfase"/>
</dbReference>
<dbReference type="CDD" id="cd02440">
    <property type="entry name" value="AdoMet_MTases"/>
    <property type="match status" value="1"/>
</dbReference>
<evidence type="ECO:0000256" key="2">
    <source>
        <dbReference type="ARBA" id="ARBA00022679"/>
    </source>
</evidence>
<sequence>MDETVTAVIDDVVARAAAHDADEPDRLRRWRVLEPDAGRLLWFLVQSSGARDVVEIGTSHGVSTLWLADAVRSTGGHLSSVDADPDVQDAALANLVRAGLDAHVTFGTGDGGAALAGLDEQSVDLLFLDAERTEYPGWWPHPVRVLRPGGVLVVDNAFSHADEVAPLAALIDEHPGLTSTTVAVGKGELLALRSR</sequence>
<name>A0A4Q7UXI5_PSEST</name>
<evidence type="ECO:0000256" key="1">
    <source>
        <dbReference type="ARBA" id="ARBA00022603"/>
    </source>
</evidence>
<dbReference type="Pfam" id="PF01596">
    <property type="entry name" value="Methyltransf_3"/>
    <property type="match status" value="1"/>
</dbReference>
<keyword evidence="5" id="KW-1185">Reference proteome</keyword>
<dbReference type="SUPFAM" id="SSF53335">
    <property type="entry name" value="S-adenosyl-L-methionine-dependent methyltransferases"/>
    <property type="match status" value="1"/>
</dbReference>
<comment type="caution">
    <text evidence="4">The sequence shown here is derived from an EMBL/GenBank/DDBJ whole genome shotgun (WGS) entry which is preliminary data.</text>
</comment>
<evidence type="ECO:0000313" key="4">
    <source>
        <dbReference type="EMBL" id="RZT86606.1"/>
    </source>
</evidence>
<dbReference type="PANTHER" id="PTHR43167:SF1">
    <property type="entry name" value="PUTATIVE (AFU_ORTHOLOGUE AFUA_6G01830)-RELATED"/>
    <property type="match status" value="1"/>
</dbReference>
<dbReference type="PANTHER" id="PTHR43167">
    <property type="entry name" value="PUTATIVE (AFU_ORTHOLOGUE AFUA_6G01830)-RELATED"/>
    <property type="match status" value="1"/>
</dbReference>
<keyword evidence="1 4" id="KW-0489">Methyltransferase</keyword>
<dbReference type="Proteomes" id="UP000291591">
    <property type="component" value="Unassembled WGS sequence"/>
</dbReference>
<dbReference type="PROSITE" id="PS51682">
    <property type="entry name" value="SAM_OMT_I"/>
    <property type="match status" value="1"/>
</dbReference>
<gene>
    <name evidence="4" type="ORF">EV383_3503</name>
</gene>
<dbReference type="Gene3D" id="3.40.50.150">
    <property type="entry name" value="Vaccinia Virus protein VP39"/>
    <property type="match status" value="1"/>
</dbReference>
<accession>A0A4Q7UXI5</accession>
<evidence type="ECO:0000313" key="5">
    <source>
        <dbReference type="Proteomes" id="UP000291591"/>
    </source>
</evidence>
<dbReference type="AlphaFoldDB" id="A0A4Q7UXI5"/>
<dbReference type="InterPro" id="IPR029063">
    <property type="entry name" value="SAM-dependent_MTases_sf"/>
</dbReference>
<keyword evidence="3" id="KW-0949">S-adenosyl-L-methionine</keyword>
<dbReference type="GO" id="GO:0032259">
    <property type="term" value="P:methylation"/>
    <property type="evidence" value="ECO:0007669"/>
    <property type="project" value="UniProtKB-KW"/>
</dbReference>
<reference evidence="4 5" key="1">
    <citation type="submission" date="2019-02" db="EMBL/GenBank/DDBJ databases">
        <title>Sequencing the genomes of 1000 actinobacteria strains.</title>
        <authorList>
            <person name="Klenk H.-P."/>
        </authorList>
    </citation>
    <scope>NUCLEOTIDE SEQUENCE [LARGE SCALE GENOMIC DNA]</scope>
    <source>
        <strain evidence="4 5">DSM 45779</strain>
    </source>
</reference>
<keyword evidence="2 4" id="KW-0808">Transferase</keyword>
<dbReference type="RefSeq" id="WP_130290875.1">
    <property type="nucleotide sequence ID" value="NZ_SHKL01000001.1"/>
</dbReference>